<comment type="caution">
    <text evidence="4">The sequence shown here is derived from an EMBL/GenBank/DDBJ whole genome shotgun (WGS) entry which is preliminary data.</text>
</comment>
<organism evidence="4 5">
    <name type="scientific">Paenibacillus abyssi</name>
    <dbReference type="NCBI Taxonomy" id="1340531"/>
    <lineage>
        <taxon>Bacteria</taxon>
        <taxon>Bacillati</taxon>
        <taxon>Bacillota</taxon>
        <taxon>Bacilli</taxon>
        <taxon>Bacillales</taxon>
        <taxon>Paenibacillaceae</taxon>
        <taxon>Paenibacillus</taxon>
    </lineage>
</organism>
<keyword evidence="1 2" id="KW-0129">CBS domain</keyword>
<dbReference type="CDD" id="cd03440">
    <property type="entry name" value="hot_dog"/>
    <property type="match status" value="1"/>
</dbReference>
<dbReference type="Proteomes" id="UP000644756">
    <property type="component" value="Unassembled WGS sequence"/>
</dbReference>
<gene>
    <name evidence="4" type="ORF">GCM10010916_21130</name>
</gene>
<dbReference type="Gene3D" id="3.40.1390.20">
    <property type="entry name" value="HprK N-terminal domain-like"/>
    <property type="match status" value="1"/>
</dbReference>
<evidence type="ECO:0000256" key="2">
    <source>
        <dbReference type="PROSITE-ProRule" id="PRU00703"/>
    </source>
</evidence>
<keyword evidence="5" id="KW-1185">Reference proteome</keyword>
<reference evidence="4" key="2">
    <citation type="submission" date="2020-09" db="EMBL/GenBank/DDBJ databases">
        <authorList>
            <person name="Sun Q."/>
            <person name="Zhou Y."/>
        </authorList>
    </citation>
    <scope>NUCLEOTIDE SEQUENCE</scope>
    <source>
        <strain evidence="4">CGMCC 1.12987</strain>
    </source>
</reference>
<dbReference type="CDD" id="cd04596">
    <property type="entry name" value="CBS_pair_DRTGG_assoc"/>
    <property type="match status" value="1"/>
</dbReference>
<dbReference type="Pfam" id="PF07085">
    <property type="entry name" value="DRTGG"/>
    <property type="match status" value="1"/>
</dbReference>
<dbReference type="Gene3D" id="1.10.10.10">
    <property type="entry name" value="Winged helix-like DNA-binding domain superfamily/Winged helix DNA-binding domain"/>
    <property type="match status" value="1"/>
</dbReference>
<dbReference type="InterPro" id="IPR051257">
    <property type="entry name" value="Diverse_CBS-Domain"/>
</dbReference>
<dbReference type="RefSeq" id="WP_188531036.1">
    <property type="nucleotide sequence ID" value="NZ_BMGR01000006.1"/>
</dbReference>
<dbReference type="PROSITE" id="PS51371">
    <property type="entry name" value="CBS"/>
    <property type="match status" value="2"/>
</dbReference>
<dbReference type="InterPro" id="IPR036388">
    <property type="entry name" value="WH-like_DNA-bd_sf"/>
</dbReference>
<protein>
    <submittedName>
        <fullName evidence="4">Thioesterase</fullName>
    </submittedName>
</protein>
<dbReference type="InterPro" id="IPR028979">
    <property type="entry name" value="Ser_kin/Pase_Hpr-like_N_sf"/>
</dbReference>
<dbReference type="Gene3D" id="3.10.580.10">
    <property type="entry name" value="CBS-domain"/>
    <property type="match status" value="2"/>
</dbReference>
<name>A0A917D0G3_9BACL</name>
<evidence type="ECO:0000313" key="4">
    <source>
        <dbReference type="EMBL" id="GGG03820.1"/>
    </source>
</evidence>
<evidence type="ECO:0000256" key="1">
    <source>
        <dbReference type="ARBA" id="ARBA00023122"/>
    </source>
</evidence>
<dbReference type="SMART" id="SM00116">
    <property type="entry name" value="CBS"/>
    <property type="match status" value="2"/>
</dbReference>
<sequence length="443" mass="49257">MDSQEFTTKHEQIIRYIEDLDIGTRISVRKIAQALEVSEGTAYRAIKDAENRGIVSTKERTGTVRIEKKQRQHIDKLTFEEIANLVDGEVLGGEAGLHKTLNKFVIGAMQLEAMIRYIEPGNLLIVGNRNKAHESALTLGAGVLITGGFEATPEVKKLADELELPIIRCSYDTFTVATLINRAIYDRMIKKQIILVGDIVRDDIPAVTLRGYQTVEDFMNCVEETNHNRFPVVDDANRPIGMITTKDVIGAAADLKIDKLMTRNPLTVTAQTSIATAGHMMVWEGIELLPVIDDKRKLIGVISRKDVLKAMQEIQVQPQNGETFEDQIGSSFEEARDDQGKLYFRTQITAQMSNQVGNLSEGILSSMIAQVANRTVKDLRKGDLLIDSSSAYYLAPIEIDSVVDLVPTVIESSRRFCKIEVEVFSGGKRVVKSMVTARLFDPS</sequence>
<dbReference type="InterPro" id="IPR046342">
    <property type="entry name" value="CBS_dom_sf"/>
</dbReference>
<dbReference type="EMBL" id="BMGR01000006">
    <property type="protein sequence ID" value="GGG03820.1"/>
    <property type="molecule type" value="Genomic_DNA"/>
</dbReference>
<evidence type="ECO:0000313" key="5">
    <source>
        <dbReference type="Proteomes" id="UP000644756"/>
    </source>
</evidence>
<proteinExistence type="predicted"/>
<dbReference type="InterPro" id="IPR010766">
    <property type="entry name" value="DRTGG"/>
</dbReference>
<evidence type="ECO:0000259" key="3">
    <source>
        <dbReference type="PROSITE" id="PS51371"/>
    </source>
</evidence>
<dbReference type="InterPro" id="IPR000644">
    <property type="entry name" value="CBS_dom"/>
</dbReference>
<dbReference type="SUPFAM" id="SSF75138">
    <property type="entry name" value="HprK N-terminal domain-like"/>
    <property type="match status" value="1"/>
</dbReference>
<dbReference type="PANTHER" id="PTHR43080:SF2">
    <property type="entry name" value="CBS DOMAIN-CONTAINING PROTEIN"/>
    <property type="match status" value="1"/>
</dbReference>
<reference evidence="4" key="1">
    <citation type="journal article" date="2014" name="Int. J. Syst. Evol. Microbiol.">
        <title>Complete genome sequence of Corynebacterium casei LMG S-19264T (=DSM 44701T), isolated from a smear-ripened cheese.</title>
        <authorList>
            <consortium name="US DOE Joint Genome Institute (JGI-PGF)"/>
            <person name="Walter F."/>
            <person name="Albersmeier A."/>
            <person name="Kalinowski J."/>
            <person name="Ruckert C."/>
        </authorList>
    </citation>
    <scope>NUCLEOTIDE SEQUENCE</scope>
    <source>
        <strain evidence="4">CGMCC 1.12987</strain>
    </source>
</reference>
<dbReference type="InterPro" id="IPR029069">
    <property type="entry name" value="HotDog_dom_sf"/>
</dbReference>
<accession>A0A917D0G3</accession>
<dbReference type="SUPFAM" id="SSF54631">
    <property type="entry name" value="CBS-domain pair"/>
    <property type="match status" value="1"/>
</dbReference>
<dbReference type="Gene3D" id="3.10.129.10">
    <property type="entry name" value="Hotdog Thioesterase"/>
    <property type="match status" value="1"/>
</dbReference>
<feature type="domain" description="CBS" evidence="3">
    <location>
        <begin position="199"/>
        <end position="259"/>
    </location>
</feature>
<dbReference type="Pfam" id="PF00571">
    <property type="entry name" value="CBS"/>
    <property type="match status" value="2"/>
</dbReference>
<dbReference type="SUPFAM" id="SSF54637">
    <property type="entry name" value="Thioesterase/thiol ester dehydrase-isomerase"/>
    <property type="match status" value="1"/>
</dbReference>
<dbReference type="PANTHER" id="PTHR43080">
    <property type="entry name" value="CBS DOMAIN-CONTAINING PROTEIN CBSX3, MITOCHONDRIAL"/>
    <property type="match status" value="1"/>
</dbReference>
<feature type="domain" description="CBS" evidence="3">
    <location>
        <begin position="261"/>
        <end position="323"/>
    </location>
</feature>
<dbReference type="AlphaFoldDB" id="A0A917D0G3"/>